<sequence length="218" mass="24321">MNQVVPLPRWWMWRPEAEVGPARRAATRRARRDRIRPVAVLAVVSAGVLAGVLGVTAPKWWWVGLACVPLLVLALVAVLPVRLADWDVVLAGSARDVVHCGQFTDPVQRRRAGRLCVHFDALRGLEARRVAQVELLLWRALVALRDSLVVRDALRRAENRPGLAAAIAETTRELAELDRRLDQFEDALRIVAEEIVEESDPDLTDSALRRVASLDPLH</sequence>
<accession>A0A7W9HSD8</accession>
<evidence type="ECO:0000313" key="3">
    <source>
        <dbReference type="EMBL" id="MBB5807316.1"/>
    </source>
</evidence>
<keyword evidence="4" id="KW-1185">Reference proteome</keyword>
<evidence type="ECO:0000256" key="2">
    <source>
        <dbReference type="SAM" id="Phobius"/>
    </source>
</evidence>
<evidence type="ECO:0000256" key="1">
    <source>
        <dbReference type="SAM" id="Coils"/>
    </source>
</evidence>
<gene>
    <name evidence="3" type="ORF">F4560_007084</name>
</gene>
<dbReference type="AlphaFoldDB" id="A0A7W9HSD8"/>
<keyword evidence="2" id="KW-0472">Membrane</keyword>
<dbReference type="Proteomes" id="UP000552097">
    <property type="component" value="Unassembled WGS sequence"/>
</dbReference>
<dbReference type="EMBL" id="JACHMO010000001">
    <property type="protein sequence ID" value="MBB5807316.1"/>
    <property type="molecule type" value="Genomic_DNA"/>
</dbReference>
<keyword evidence="2" id="KW-0812">Transmembrane</keyword>
<name>A0A7W9HSD8_9PSEU</name>
<evidence type="ECO:0000313" key="4">
    <source>
        <dbReference type="Proteomes" id="UP000552097"/>
    </source>
</evidence>
<feature type="transmembrane region" description="Helical" evidence="2">
    <location>
        <begin position="61"/>
        <end position="81"/>
    </location>
</feature>
<feature type="coiled-coil region" evidence="1">
    <location>
        <begin position="167"/>
        <end position="194"/>
    </location>
</feature>
<reference evidence="3 4" key="1">
    <citation type="submission" date="2020-08" db="EMBL/GenBank/DDBJ databases">
        <title>Sequencing the genomes of 1000 actinobacteria strains.</title>
        <authorList>
            <person name="Klenk H.-P."/>
        </authorList>
    </citation>
    <scope>NUCLEOTIDE SEQUENCE [LARGE SCALE GENOMIC DNA]</scope>
    <source>
        <strain evidence="3 4">DSM 45486</strain>
    </source>
</reference>
<protein>
    <submittedName>
        <fullName evidence="3">Uncharacterized protein</fullName>
    </submittedName>
</protein>
<proteinExistence type="predicted"/>
<keyword evidence="2" id="KW-1133">Transmembrane helix</keyword>
<organism evidence="3 4">
    <name type="scientific">Saccharothrix ecbatanensis</name>
    <dbReference type="NCBI Taxonomy" id="1105145"/>
    <lineage>
        <taxon>Bacteria</taxon>
        <taxon>Bacillati</taxon>
        <taxon>Actinomycetota</taxon>
        <taxon>Actinomycetes</taxon>
        <taxon>Pseudonocardiales</taxon>
        <taxon>Pseudonocardiaceae</taxon>
        <taxon>Saccharothrix</taxon>
    </lineage>
</organism>
<comment type="caution">
    <text evidence="3">The sequence shown here is derived from an EMBL/GenBank/DDBJ whole genome shotgun (WGS) entry which is preliminary data.</text>
</comment>
<keyword evidence="1" id="KW-0175">Coiled coil</keyword>
<feature type="transmembrane region" description="Helical" evidence="2">
    <location>
        <begin position="38"/>
        <end position="55"/>
    </location>
</feature>